<keyword evidence="1" id="KW-0812">Transmembrane</keyword>
<dbReference type="eggNOG" id="ENOG502ZPHU">
    <property type="taxonomic scope" value="Bacteria"/>
</dbReference>
<accession>D1PIN8</accession>
<feature type="transmembrane region" description="Helical" evidence="1">
    <location>
        <begin position="80"/>
        <end position="102"/>
    </location>
</feature>
<dbReference type="EMBL" id="ACBY02000011">
    <property type="protein sequence ID" value="EFB77397.1"/>
    <property type="molecule type" value="Genomic_DNA"/>
</dbReference>
<protein>
    <recommendedName>
        <fullName evidence="4">Tetratricopeptide repeat protein</fullName>
    </recommendedName>
</protein>
<evidence type="ECO:0000313" key="3">
    <source>
        <dbReference type="Proteomes" id="UP000003438"/>
    </source>
</evidence>
<dbReference type="AlphaFoldDB" id="D1PIN8"/>
<evidence type="ECO:0000256" key="1">
    <source>
        <dbReference type="SAM" id="Phobius"/>
    </source>
</evidence>
<evidence type="ECO:0000313" key="2">
    <source>
        <dbReference type="EMBL" id="EFB77397.1"/>
    </source>
</evidence>
<dbReference type="STRING" id="411471.SUBVAR_04203"/>
<reference evidence="2" key="1">
    <citation type="submission" date="2009-12" db="EMBL/GenBank/DDBJ databases">
        <authorList>
            <person name="Weinstock G."/>
            <person name="Sodergren E."/>
            <person name="Clifton S."/>
            <person name="Fulton L."/>
            <person name="Fulton B."/>
            <person name="Courtney L."/>
            <person name="Fronick C."/>
            <person name="Harrison M."/>
            <person name="Strong C."/>
            <person name="Farmer C."/>
            <person name="Delahaunty K."/>
            <person name="Markovic C."/>
            <person name="Hall O."/>
            <person name="Minx P."/>
            <person name="Tomlinson C."/>
            <person name="Mitreva M."/>
            <person name="Nelson J."/>
            <person name="Hou S."/>
            <person name="Wollam A."/>
            <person name="Pepin K.H."/>
            <person name="Johnson M."/>
            <person name="Bhonagiri V."/>
            <person name="Nash W.E."/>
            <person name="Warren W."/>
            <person name="Chinwalla A."/>
            <person name="Mardis E.R."/>
            <person name="Wilson R.K."/>
        </authorList>
    </citation>
    <scope>NUCLEOTIDE SEQUENCE [LARGE SCALE GENOMIC DNA]</scope>
    <source>
        <strain evidence="2">DSM 15176</strain>
    </source>
</reference>
<sequence length="309" mass="33991">MLQYFVKKIVFDKKCTKTQAVNSTFHFLLQGVCWIQTEEEVFPMGLCWKLTKSRRVLQAGGLATLVCLAALVISRRGMPVWQQVVTLVLAAVVCLTATRLVAGMVASACEESMLEELHLKLQPRAFLRDYESVVRAQRPDSAGAVTAAVNLADGYCADGNWQQALQTLVMPSAAIPEPRRSALQALVQRSRCRYCLWGSQPEQARKELQAFAGNVEALRASNPRLADNLQGDVTLYTTWCGLLRGRPADRAALEETMRRLPTKLAKLDVCWMLVLASRAAADPAGEQRYAALFVQEGGALAAAQALRSH</sequence>
<feature type="transmembrane region" description="Helical" evidence="1">
    <location>
        <begin position="56"/>
        <end position="74"/>
    </location>
</feature>
<keyword evidence="3" id="KW-1185">Reference proteome</keyword>
<evidence type="ECO:0008006" key="4">
    <source>
        <dbReference type="Google" id="ProtNLM"/>
    </source>
</evidence>
<name>D1PIN8_9FIRM</name>
<proteinExistence type="predicted"/>
<keyword evidence="1" id="KW-0472">Membrane</keyword>
<gene>
    <name evidence="2" type="ORF">SUBVAR_04203</name>
</gene>
<dbReference type="Proteomes" id="UP000003438">
    <property type="component" value="Unassembled WGS sequence"/>
</dbReference>
<organism evidence="2 3">
    <name type="scientific">Subdoligranulum variabile DSM 15176</name>
    <dbReference type="NCBI Taxonomy" id="411471"/>
    <lineage>
        <taxon>Bacteria</taxon>
        <taxon>Bacillati</taxon>
        <taxon>Bacillota</taxon>
        <taxon>Clostridia</taxon>
        <taxon>Eubacteriales</taxon>
        <taxon>Oscillospiraceae</taxon>
        <taxon>Subdoligranulum</taxon>
    </lineage>
</organism>
<keyword evidence="1" id="KW-1133">Transmembrane helix</keyword>
<dbReference type="HOGENOM" id="CLU_899941_0_0_9"/>
<comment type="caution">
    <text evidence="2">The sequence shown here is derived from an EMBL/GenBank/DDBJ whole genome shotgun (WGS) entry which is preliminary data.</text>
</comment>